<feature type="coiled-coil region" evidence="1">
    <location>
        <begin position="93"/>
        <end position="141"/>
    </location>
</feature>
<dbReference type="AlphaFoldDB" id="A0A0L1ICZ6"/>
<accession>A0A0L1ICZ6</accession>
<protein>
    <recommendedName>
        <fullName evidence="2">Prokaryotic-type class I peptide chain release factors domain-containing protein</fullName>
    </recommendedName>
</protein>
<evidence type="ECO:0000313" key="3">
    <source>
        <dbReference type="EMBL" id="KNG77392.1"/>
    </source>
</evidence>
<dbReference type="PANTHER" id="PTHR11075">
    <property type="entry name" value="PEPTIDE CHAIN RELEASE FACTOR"/>
    <property type="match status" value="1"/>
</dbReference>
<sequence length="166" mass="19686">MFALSRYFLLSFEIPFNQIQKITARSSGPGGQSVNKAETKVQIRFNVDDAKWIPLNVKENLKKIYKNKLSKNNDLIIESEETSSQISNYKICADKLKHILEEAENYKEKIKHTCIKDFIHLIKSDEQIKKYKDNLINQKKKRQQRKFNKLCTKKPTNFLIYYLFTF</sequence>
<reference evidence="4" key="1">
    <citation type="submission" date="2015-07" db="EMBL/GenBank/DDBJ databases">
        <title>Annotation of Plasmodium falciparum IGH-CR14.</title>
        <authorList>
            <consortium name="The Broad Institute Genome Sequencing Platform"/>
            <person name="Volkman S.K."/>
            <person name="Neafsey D.E."/>
            <person name="Dash A.P."/>
            <person name="Chitnis C.E."/>
            <person name="Hartl D.L."/>
            <person name="Young S.K."/>
            <person name="Zeng Q."/>
            <person name="Koehrsen M."/>
            <person name="Alvarado L."/>
            <person name="Berlin A."/>
            <person name="Borenstein D."/>
            <person name="Chapman S.B."/>
            <person name="Chen Z."/>
            <person name="Engels R."/>
            <person name="Freedman E."/>
            <person name="Gellesch M."/>
            <person name="Goldberg J."/>
            <person name="Griggs A."/>
            <person name="Gujja S."/>
            <person name="Heilman E.R."/>
            <person name="Heiman D.I."/>
            <person name="Howarth C."/>
            <person name="Jen D."/>
            <person name="Larson L."/>
            <person name="Mehta T."/>
            <person name="Neiman D."/>
            <person name="Park D."/>
            <person name="Pearson M."/>
            <person name="Roberts A."/>
            <person name="Saif S."/>
            <person name="Shea T."/>
            <person name="Shenoy N."/>
            <person name="Sisk P."/>
            <person name="Stolte C."/>
            <person name="Sykes S."/>
            <person name="Walk T."/>
            <person name="White J."/>
            <person name="Yandava C."/>
            <person name="Haas B."/>
            <person name="Henn M.R."/>
            <person name="Nusbaum C."/>
            <person name="Birren B."/>
        </authorList>
    </citation>
    <scope>NUCLEOTIDE SEQUENCE [LARGE SCALE GENOMIC DNA]</scope>
    <source>
        <strain evidence="4">IGH-CR14</strain>
    </source>
</reference>
<dbReference type="EMBL" id="GG665301">
    <property type="protein sequence ID" value="KNG77392.1"/>
    <property type="molecule type" value="Genomic_DNA"/>
</dbReference>
<evidence type="ECO:0000256" key="1">
    <source>
        <dbReference type="SAM" id="Coils"/>
    </source>
</evidence>
<dbReference type="Gene3D" id="3.30.160.20">
    <property type="match status" value="1"/>
</dbReference>
<gene>
    <name evidence="3" type="ORF">PFMG_03600</name>
</gene>
<dbReference type="OrthoDB" id="270639at2759"/>
<dbReference type="GO" id="GO:0005762">
    <property type="term" value="C:mitochondrial large ribosomal subunit"/>
    <property type="evidence" value="ECO:0007669"/>
    <property type="project" value="TreeGrafter"/>
</dbReference>
<dbReference type="PANTHER" id="PTHR11075:SF54">
    <property type="entry name" value="LARGE RIBOSOMAL SUBUNIT PROTEIN ML62"/>
    <property type="match status" value="1"/>
</dbReference>
<dbReference type="SUPFAM" id="SSF110916">
    <property type="entry name" value="Peptidyl-tRNA hydrolase domain-like"/>
    <property type="match status" value="1"/>
</dbReference>
<dbReference type="GO" id="GO:0016150">
    <property type="term" value="F:translation release factor activity, codon nonspecific"/>
    <property type="evidence" value="ECO:0007669"/>
    <property type="project" value="TreeGrafter"/>
</dbReference>
<dbReference type="FunFam" id="3.30.160.20:FF:000085">
    <property type="entry name" value="Peptidyl-tRNA hydrolase ICT1, putative"/>
    <property type="match status" value="1"/>
</dbReference>
<keyword evidence="1" id="KW-0175">Coiled coil</keyword>
<dbReference type="Proteomes" id="UP000054562">
    <property type="component" value="Unassembled WGS sequence"/>
</dbReference>
<evidence type="ECO:0000313" key="4">
    <source>
        <dbReference type="Proteomes" id="UP000054562"/>
    </source>
</evidence>
<feature type="domain" description="Prokaryotic-type class I peptide chain release factors" evidence="2">
    <location>
        <begin position="25"/>
        <end position="41"/>
    </location>
</feature>
<dbReference type="PROSITE" id="PS00745">
    <property type="entry name" value="RF_PROK_I"/>
    <property type="match status" value="1"/>
</dbReference>
<dbReference type="GO" id="GO:0004045">
    <property type="term" value="F:peptidyl-tRNA hydrolase activity"/>
    <property type="evidence" value="ECO:0007669"/>
    <property type="project" value="TreeGrafter"/>
</dbReference>
<dbReference type="GO" id="GO:0070126">
    <property type="term" value="P:mitochondrial translational termination"/>
    <property type="evidence" value="ECO:0007669"/>
    <property type="project" value="TreeGrafter"/>
</dbReference>
<name>A0A0L1ICZ6_PLAFA</name>
<reference evidence="4" key="2">
    <citation type="submission" date="2015-07" db="EMBL/GenBank/DDBJ databases">
        <title>The genome sequence of Plasmodium falciparum IGH-CR14.</title>
        <authorList>
            <consortium name="The Broad Institute Genome Sequencing Platform"/>
            <person name="Volkman S.K."/>
            <person name="Neafsey D.E."/>
            <person name="Dash A.P."/>
            <person name="Chitnis C.E."/>
            <person name="Hartl D.L."/>
            <person name="Young S.K."/>
            <person name="Kodira C.D."/>
            <person name="Zeng Q."/>
            <person name="Koehrsen M."/>
            <person name="Godfrey P."/>
            <person name="Alvarado L."/>
            <person name="Berlin A."/>
            <person name="Borenstein D."/>
            <person name="Chen Z."/>
            <person name="Engels R."/>
            <person name="Freedman E."/>
            <person name="Gellesch M."/>
            <person name="Goldberg J."/>
            <person name="Griggs A."/>
            <person name="Gujja S."/>
            <person name="Heiman D."/>
            <person name="Hepburn T."/>
            <person name="Howarth C."/>
            <person name="Jen D."/>
            <person name="Larson L."/>
            <person name="Lewis B."/>
            <person name="Mehta T."/>
            <person name="Park D."/>
            <person name="Pearson M."/>
            <person name="Roberts A."/>
            <person name="Saif S."/>
            <person name="Shea T."/>
            <person name="Shenoy N."/>
            <person name="Sisk P."/>
            <person name="Stolte C."/>
            <person name="Sykes S."/>
            <person name="Walk T."/>
            <person name="White J."/>
            <person name="Yandava C."/>
            <person name="Wirth D.F."/>
            <person name="Nusbaum C."/>
            <person name="Birren B."/>
        </authorList>
    </citation>
    <scope>NUCLEOTIDE SEQUENCE [LARGE SCALE GENOMIC DNA]</scope>
    <source>
        <strain evidence="4">IGH-CR14</strain>
    </source>
</reference>
<dbReference type="InterPro" id="IPR000352">
    <property type="entry name" value="Pep_chain_release_fac_I"/>
</dbReference>
<organism evidence="3 4">
    <name type="scientific">Plasmodium falciparum IGH-CR14</name>
    <dbReference type="NCBI Taxonomy" id="580059"/>
    <lineage>
        <taxon>Eukaryota</taxon>
        <taxon>Sar</taxon>
        <taxon>Alveolata</taxon>
        <taxon>Apicomplexa</taxon>
        <taxon>Aconoidasida</taxon>
        <taxon>Haemosporida</taxon>
        <taxon>Plasmodiidae</taxon>
        <taxon>Plasmodium</taxon>
        <taxon>Plasmodium (Laverania)</taxon>
    </lineage>
</organism>
<dbReference type="InterPro" id="IPR052104">
    <property type="entry name" value="Mito_Release_Factor_mL62"/>
</dbReference>
<evidence type="ECO:0000259" key="2">
    <source>
        <dbReference type="PROSITE" id="PS00745"/>
    </source>
</evidence>
<dbReference type="Pfam" id="PF00472">
    <property type="entry name" value="RF-1"/>
    <property type="match status" value="1"/>
</dbReference>
<proteinExistence type="predicted"/>